<comment type="caution">
    <text evidence="1">The sequence shown here is derived from an EMBL/GenBank/DDBJ whole genome shotgun (WGS) entry which is preliminary data.</text>
</comment>
<evidence type="ECO:0000313" key="1">
    <source>
        <dbReference type="EMBL" id="KAK7028172.1"/>
    </source>
</evidence>
<gene>
    <name evidence="1" type="ORF">VNI00_014987</name>
</gene>
<name>A0AAW0BN55_9AGAR</name>
<dbReference type="Proteomes" id="UP001383192">
    <property type="component" value="Unassembled WGS sequence"/>
</dbReference>
<protein>
    <submittedName>
        <fullName evidence="1">Uncharacterized protein</fullName>
    </submittedName>
</protein>
<evidence type="ECO:0000313" key="2">
    <source>
        <dbReference type="Proteomes" id="UP001383192"/>
    </source>
</evidence>
<sequence>MSFNASQVTVTGPAINNVSRDQVNFTAEVIQISSQVDVEPTECDEFERVKTGDIYLLQEIHRRDILSCGCPWDNCGCHSRHRTQRTVYSVELVKQRAKYTAIEYNGPEAREVWEEDFRCFSQKRSPEAWQLYGLNRSNVPFLIFHDETPSTDKAGAIELVPIGHLYKHSFWGDIFVYWLARKLDCYESEIWLNTRGTLIQGPKGPDLSVPGAEILDGIPIPSSAEMLKDDISIQFFQKFPSPTIDHLILECAYYQSSESPLKHLFHEAPLDIPPENTSENPNGLCFDTVYSRSLGAVARCRDGGSLWETVIREGLVNKKVLDDGVIRFKLDGLDVDVRFSFDWLKFEESWMSQSSRIIDGCRMSGTEEECFIVNSSANLTLKSKASSSLNQQRLLLSPNTPPIYLFVYPLPMTVFGVKSWRINKTHFWSLDEHGLSEMTEEECWRWGVPKLDADAVSYGPEHMFTWLSGVYDAIRDWQVARGFDLATTDFAQSLGISELDILVIDEAAEGRFEEVHG</sequence>
<accession>A0AAW0BN55</accession>
<organism evidence="1 2">
    <name type="scientific">Paramarasmius palmivorus</name>
    <dbReference type="NCBI Taxonomy" id="297713"/>
    <lineage>
        <taxon>Eukaryota</taxon>
        <taxon>Fungi</taxon>
        <taxon>Dikarya</taxon>
        <taxon>Basidiomycota</taxon>
        <taxon>Agaricomycotina</taxon>
        <taxon>Agaricomycetes</taxon>
        <taxon>Agaricomycetidae</taxon>
        <taxon>Agaricales</taxon>
        <taxon>Marasmiineae</taxon>
        <taxon>Marasmiaceae</taxon>
        <taxon>Paramarasmius</taxon>
    </lineage>
</organism>
<dbReference type="AlphaFoldDB" id="A0AAW0BN55"/>
<reference evidence="1 2" key="1">
    <citation type="submission" date="2024-01" db="EMBL/GenBank/DDBJ databases">
        <title>A draft genome for a cacao thread blight-causing isolate of Paramarasmius palmivorus.</title>
        <authorList>
            <person name="Baruah I.K."/>
            <person name="Bukari Y."/>
            <person name="Amoako-Attah I."/>
            <person name="Meinhardt L.W."/>
            <person name="Bailey B.A."/>
            <person name="Cohen S.P."/>
        </authorList>
    </citation>
    <scope>NUCLEOTIDE SEQUENCE [LARGE SCALE GENOMIC DNA]</scope>
    <source>
        <strain evidence="1 2">GH-12</strain>
    </source>
</reference>
<keyword evidence="2" id="KW-1185">Reference proteome</keyword>
<dbReference type="EMBL" id="JAYKXP010000090">
    <property type="protein sequence ID" value="KAK7028172.1"/>
    <property type="molecule type" value="Genomic_DNA"/>
</dbReference>
<proteinExistence type="predicted"/>